<sequence>MKFIIELNAQETKTAAASGLIAAMADLGGCEEPLERLDPLNAMSPQPPAAPQQVTPPPAPAPPVPLQPVDPAAQQAMQPQPPQAPAPVEQPAVPTQTTAYTQEQLALAATQLMDANKKQAVLDLLARYGVQALTMLPQEQYGAFATDLRALGAKL</sequence>
<name>A0A9J6QZH1_9FIRM</name>
<feature type="compositionally biased region" description="Pro residues" evidence="1">
    <location>
        <begin position="45"/>
        <end position="68"/>
    </location>
</feature>
<dbReference type="AlphaFoldDB" id="A0A9J6QZH1"/>
<reference evidence="2" key="1">
    <citation type="submission" date="2022-09" db="EMBL/GenBank/DDBJ databases">
        <title>Culturomic study of gut microbiota in children with autism spectrum disorder.</title>
        <authorList>
            <person name="Efimov B.A."/>
            <person name="Chaplin A.V."/>
            <person name="Sokolova S.R."/>
            <person name="Pikina A.P."/>
            <person name="Korzhanova M."/>
            <person name="Belova V."/>
            <person name="Korostin D."/>
        </authorList>
    </citation>
    <scope>NUCLEOTIDE SEQUENCE</scope>
    <source>
        <strain evidence="2">ASD5510</strain>
    </source>
</reference>
<comment type="caution">
    <text evidence="2">The sequence shown here is derived from an EMBL/GenBank/DDBJ whole genome shotgun (WGS) entry which is preliminary data.</text>
</comment>
<dbReference type="RefSeq" id="WP_269478825.1">
    <property type="nucleotide sequence ID" value="NZ_JAOSHN010000014.1"/>
</dbReference>
<protein>
    <submittedName>
        <fullName evidence="2">Uncharacterized protein</fullName>
    </submittedName>
</protein>
<organism evidence="2 3">
    <name type="scientific">Hominibacterium faecale</name>
    <dbReference type="NCBI Taxonomy" id="2839743"/>
    <lineage>
        <taxon>Bacteria</taxon>
        <taxon>Bacillati</taxon>
        <taxon>Bacillota</taxon>
        <taxon>Clostridia</taxon>
        <taxon>Peptostreptococcales</taxon>
        <taxon>Anaerovoracaceae</taxon>
        <taxon>Hominibacterium</taxon>
    </lineage>
</organism>
<feature type="compositionally biased region" description="Low complexity" evidence="1">
    <location>
        <begin position="69"/>
        <end position="78"/>
    </location>
</feature>
<evidence type="ECO:0000313" key="2">
    <source>
        <dbReference type="EMBL" id="MCU7380829.1"/>
    </source>
</evidence>
<feature type="region of interest" description="Disordered" evidence="1">
    <location>
        <begin position="33"/>
        <end position="96"/>
    </location>
</feature>
<accession>A0A9J6QZH1</accession>
<keyword evidence="3" id="KW-1185">Reference proteome</keyword>
<gene>
    <name evidence="2" type="ORF">OBO34_21170</name>
</gene>
<proteinExistence type="predicted"/>
<evidence type="ECO:0000256" key="1">
    <source>
        <dbReference type="SAM" id="MobiDB-lite"/>
    </source>
</evidence>
<evidence type="ECO:0000313" key="3">
    <source>
        <dbReference type="Proteomes" id="UP001065549"/>
    </source>
</evidence>
<dbReference type="Proteomes" id="UP001065549">
    <property type="component" value="Unassembled WGS sequence"/>
</dbReference>
<feature type="compositionally biased region" description="Low complexity" evidence="1">
    <location>
        <begin position="86"/>
        <end position="96"/>
    </location>
</feature>
<dbReference type="EMBL" id="JAOSHN010000014">
    <property type="protein sequence ID" value="MCU7380829.1"/>
    <property type="molecule type" value="Genomic_DNA"/>
</dbReference>